<dbReference type="InterPro" id="IPR001584">
    <property type="entry name" value="Integrase_cat-core"/>
</dbReference>
<dbReference type="GO" id="GO:0004803">
    <property type="term" value="F:transposase activity"/>
    <property type="evidence" value="ECO:0007669"/>
    <property type="project" value="TreeGrafter"/>
</dbReference>
<organism evidence="3">
    <name type="scientific">uncultured prokaryote</name>
    <dbReference type="NCBI Taxonomy" id="198431"/>
    <lineage>
        <taxon>unclassified sequences</taxon>
        <taxon>environmental samples</taxon>
    </lineage>
</organism>
<dbReference type="InterPro" id="IPR025246">
    <property type="entry name" value="IS30-like_HTH"/>
</dbReference>
<dbReference type="PROSITE" id="PS50994">
    <property type="entry name" value="INTEGRASE"/>
    <property type="match status" value="1"/>
</dbReference>
<dbReference type="GO" id="GO:0015074">
    <property type="term" value="P:DNA integration"/>
    <property type="evidence" value="ECO:0007669"/>
    <property type="project" value="InterPro"/>
</dbReference>
<dbReference type="PANTHER" id="PTHR10948">
    <property type="entry name" value="TRANSPOSASE"/>
    <property type="match status" value="1"/>
</dbReference>
<keyword evidence="1" id="KW-0233">DNA recombination</keyword>
<dbReference type="InterPro" id="IPR053392">
    <property type="entry name" value="Transposase_IS30-like"/>
</dbReference>
<dbReference type="EMBL" id="LN853145">
    <property type="protein sequence ID" value="CRY95149.1"/>
    <property type="molecule type" value="Genomic_DNA"/>
</dbReference>
<dbReference type="NCBIfam" id="NF033563">
    <property type="entry name" value="transpos_IS30"/>
    <property type="match status" value="1"/>
</dbReference>
<dbReference type="InterPro" id="IPR009057">
    <property type="entry name" value="Homeodomain-like_sf"/>
</dbReference>
<dbReference type="PROSITE" id="PS50044">
    <property type="entry name" value="SIGMA54_3"/>
    <property type="match status" value="1"/>
</dbReference>
<protein>
    <recommendedName>
        <fullName evidence="2">Integrase catalytic domain-containing protein</fullName>
    </recommendedName>
</protein>
<dbReference type="InterPro" id="IPR012337">
    <property type="entry name" value="RNaseH-like_sf"/>
</dbReference>
<dbReference type="InterPro" id="IPR036397">
    <property type="entry name" value="RNaseH_sf"/>
</dbReference>
<evidence type="ECO:0000259" key="2">
    <source>
        <dbReference type="PROSITE" id="PS50994"/>
    </source>
</evidence>
<dbReference type="InterPro" id="IPR051917">
    <property type="entry name" value="Transposase-Integrase"/>
</dbReference>
<feature type="domain" description="Integrase catalytic" evidence="2">
    <location>
        <begin position="155"/>
        <end position="320"/>
    </location>
</feature>
<dbReference type="AlphaFoldDB" id="A0A0H5Q160"/>
<dbReference type="Pfam" id="PF13936">
    <property type="entry name" value="HTH_38"/>
    <property type="match status" value="1"/>
</dbReference>
<dbReference type="GO" id="GO:0003676">
    <property type="term" value="F:nucleic acid binding"/>
    <property type="evidence" value="ECO:0007669"/>
    <property type="project" value="InterPro"/>
</dbReference>
<dbReference type="PANTHER" id="PTHR10948:SF23">
    <property type="entry name" value="TRANSPOSASE INSI FOR INSERTION SEQUENCE ELEMENT IS30A-RELATED"/>
    <property type="match status" value="1"/>
</dbReference>
<name>A0A0H5Q160_9ZZZZ</name>
<dbReference type="Gene3D" id="3.30.420.10">
    <property type="entry name" value="Ribonuclease H-like superfamily/Ribonuclease H"/>
    <property type="match status" value="1"/>
</dbReference>
<sequence>MYKQLIREQRYTIFVLKQKGLTNKSIADAINVHPSTVSRELRRNSMANGVYYYAKAEALAKSRRNAVPGNRTASPAVKMLARDLILQEEWSPKQVSGYLMRERGIRISHETIYKMIRADETGELAGHCRHRMRYRKRRHAVHETKATNIKNRVSIHERPAEADGTRFGDYEMDLIVDKHSNAILTIVERSTNFLLMAKLVEGRKAMPLARTVRRLLLPYMGDKLKTITTDNGSEFAEHEWIARKLRTKVYFTDSYSSWQKGCIENTNKLIRQYIPKGTDISTISDKKIAMIQYKINRRPYTFKIEVQFLDSICHPTFSAA</sequence>
<accession>A0A0H5Q160</accession>
<proteinExistence type="predicted"/>
<dbReference type="SUPFAM" id="SSF53098">
    <property type="entry name" value="Ribonuclease H-like"/>
    <property type="match status" value="1"/>
</dbReference>
<dbReference type="SUPFAM" id="SSF46689">
    <property type="entry name" value="Homeodomain-like"/>
    <property type="match status" value="1"/>
</dbReference>
<evidence type="ECO:0000256" key="1">
    <source>
        <dbReference type="ARBA" id="ARBA00023172"/>
    </source>
</evidence>
<dbReference type="GO" id="GO:0006310">
    <property type="term" value="P:DNA recombination"/>
    <property type="evidence" value="ECO:0007669"/>
    <property type="project" value="UniProtKB-KW"/>
</dbReference>
<reference evidence="3" key="1">
    <citation type="submission" date="2015-06" db="EMBL/GenBank/DDBJ databases">
        <authorList>
            <person name="Joergensen T."/>
        </authorList>
    </citation>
    <scope>NUCLEOTIDE SEQUENCE</scope>
    <source>
        <strain evidence="3">RGRH0507</strain>
    </source>
</reference>
<reference evidence="3" key="2">
    <citation type="submission" date="2015-07" db="EMBL/GenBank/DDBJ databases">
        <title>Plasmids, circular viruses and viroids from rat gut.</title>
        <authorList>
            <person name="Jorgensen T.J."/>
            <person name="Hansen M.A."/>
            <person name="Xu Z."/>
            <person name="Tabak M.A."/>
            <person name="Sorensen S.J."/>
            <person name="Hansen L.H."/>
        </authorList>
    </citation>
    <scope>NUCLEOTIDE SEQUENCE</scope>
    <source>
        <strain evidence="3">RGRH0507</strain>
    </source>
</reference>
<dbReference type="GO" id="GO:0032196">
    <property type="term" value="P:transposition"/>
    <property type="evidence" value="ECO:0007669"/>
    <property type="project" value="TreeGrafter"/>
</dbReference>
<evidence type="ECO:0000313" key="3">
    <source>
        <dbReference type="EMBL" id="CRY95149.1"/>
    </source>
</evidence>